<dbReference type="AlphaFoldDB" id="S8E9A4"/>
<dbReference type="Pfam" id="PF00722">
    <property type="entry name" value="Glyco_hydro_16"/>
    <property type="match status" value="1"/>
</dbReference>
<reference evidence="6 7" key="1">
    <citation type="journal article" date="2012" name="Science">
        <title>The Paleozoic origin of enzymatic lignin decomposition reconstructed from 31 fungal genomes.</title>
        <authorList>
            <person name="Floudas D."/>
            <person name="Binder M."/>
            <person name="Riley R."/>
            <person name="Barry K."/>
            <person name="Blanchette R.A."/>
            <person name="Henrissat B."/>
            <person name="Martinez A.T."/>
            <person name="Otillar R."/>
            <person name="Spatafora J.W."/>
            <person name="Yadav J.S."/>
            <person name="Aerts A."/>
            <person name="Benoit I."/>
            <person name="Boyd A."/>
            <person name="Carlson A."/>
            <person name="Copeland A."/>
            <person name="Coutinho P.M."/>
            <person name="de Vries R.P."/>
            <person name="Ferreira P."/>
            <person name="Findley K."/>
            <person name="Foster B."/>
            <person name="Gaskell J."/>
            <person name="Glotzer D."/>
            <person name="Gorecki P."/>
            <person name="Heitman J."/>
            <person name="Hesse C."/>
            <person name="Hori C."/>
            <person name="Igarashi K."/>
            <person name="Jurgens J.A."/>
            <person name="Kallen N."/>
            <person name="Kersten P."/>
            <person name="Kohler A."/>
            <person name="Kuees U."/>
            <person name="Kumar T.K.A."/>
            <person name="Kuo A."/>
            <person name="LaButti K."/>
            <person name="Larrondo L.F."/>
            <person name="Lindquist E."/>
            <person name="Ling A."/>
            <person name="Lombard V."/>
            <person name="Lucas S."/>
            <person name="Lundell T."/>
            <person name="Martin R."/>
            <person name="McLaughlin D.J."/>
            <person name="Morgenstern I."/>
            <person name="Morin E."/>
            <person name="Murat C."/>
            <person name="Nagy L.G."/>
            <person name="Nolan M."/>
            <person name="Ohm R.A."/>
            <person name="Patyshakuliyeva A."/>
            <person name="Rokas A."/>
            <person name="Ruiz-Duenas F.J."/>
            <person name="Sabat G."/>
            <person name="Salamov A."/>
            <person name="Samejima M."/>
            <person name="Schmutz J."/>
            <person name="Slot J.C."/>
            <person name="St John F."/>
            <person name="Stenlid J."/>
            <person name="Sun H."/>
            <person name="Sun S."/>
            <person name="Syed K."/>
            <person name="Tsang A."/>
            <person name="Wiebenga A."/>
            <person name="Young D."/>
            <person name="Pisabarro A."/>
            <person name="Eastwood D.C."/>
            <person name="Martin F."/>
            <person name="Cullen D."/>
            <person name="Grigoriev I.V."/>
            <person name="Hibbett D.S."/>
        </authorList>
    </citation>
    <scope>NUCLEOTIDE SEQUENCE</scope>
    <source>
        <strain evidence="7">FP-58527</strain>
    </source>
</reference>
<dbReference type="PANTHER" id="PTHR10963:SF22">
    <property type="entry name" value="GLYCOSIDASE CRH2-RELATED"/>
    <property type="match status" value="1"/>
</dbReference>
<dbReference type="InParanoid" id="S8E9A4"/>
<dbReference type="SUPFAM" id="SSF49899">
    <property type="entry name" value="Concanavalin A-like lectins/glucanases"/>
    <property type="match status" value="1"/>
</dbReference>
<dbReference type="GO" id="GO:0016757">
    <property type="term" value="F:glycosyltransferase activity"/>
    <property type="evidence" value="ECO:0007669"/>
    <property type="project" value="TreeGrafter"/>
</dbReference>
<feature type="domain" description="GH16" evidence="5">
    <location>
        <begin position="51"/>
        <end position="254"/>
    </location>
</feature>
<dbReference type="STRING" id="743788.S8E9A4"/>
<evidence type="ECO:0000313" key="6">
    <source>
        <dbReference type="EMBL" id="EPT01183.1"/>
    </source>
</evidence>
<keyword evidence="1 4" id="KW-0732">Signal</keyword>
<dbReference type="InterPro" id="IPR013320">
    <property type="entry name" value="ConA-like_dom_sf"/>
</dbReference>
<gene>
    <name evidence="6" type="ORF">FOMPIDRAFT_135705</name>
</gene>
<name>S8E9A4_FOMSC</name>
<keyword evidence="7" id="KW-1185">Reference proteome</keyword>
<dbReference type="EMBL" id="KE504143">
    <property type="protein sequence ID" value="EPT01183.1"/>
    <property type="molecule type" value="Genomic_DNA"/>
</dbReference>
<dbReference type="GO" id="GO:0005975">
    <property type="term" value="P:carbohydrate metabolic process"/>
    <property type="evidence" value="ECO:0007669"/>
    <property type="project" value="InterPro"/>
</dbReference>
<evidence type="ECO:0000256" key="4">
    <source>
        <dbReference type="SAM" id="SignalP"/>
    </source>
</evidence>
<evidence type="ECO:0000259" key="5">
    <source>
        <dbReference type="PROSITE" id="PS51762"/>
    </source>
</evidence>
<dbReference type="InterPro" id="IPR050546">
    <property type="entry name" value="Glycosyl_Hydrlase_16"/>
</dbReference>
<dbReference type="GO" id="GO:0031505">
    <property type="term" value="P:fungal-type cell wall organization"/>
    <property type="evidence" value="ECO:0007669"/>
    <property type="project" value="TreeGrafter"/>
</dbReference>
<sequence>MRSFASGFLALFTALALSPAHARLALSSRYSQCEPFQTSFAPGVVSASPGTPFLALSPPGSYSTDAHDLQLYLTKPSGTVTTTDGVNNVVGEGATVNSTFTFLYGRVTYTLAAPVVPGVVTAAILIADEGDEVDVELLGGDPAHWQTNVYAPSPRDNGPLWGVFGDIEDFPTGSVEQSHAYTVDWNAERIVWSVDGQAVRTVTKDDTMKNGALHFPSHPTRISLGIWDASSPAGTAAWAKGPIDWSTAPSRISATFSKVSLECPY</sequence>
<keyword evidence="3" id="KW-0326">Glycosidase</keyword>
<protein>
    <recommendedName>
        <fullName evidence="5">GH16 domain-containing protein</fullName>
    </recommendedName>
</protein>
<evidence type="ECO:0000256" key="1">
    <source>
        <dbReference type="ARBA" id="ARBA00022729"/>
    </source>
</evidence>
<accession>S8E9A4</accession>
<dbReference type="eggNOG" id="ENOG502S2A9">
    <property type="taxonomic scope" value="Eukaryota"/>
</dbReference>
<feature type="signal peptide" evidence="4">
    <location>
        <begin position="1"/>
        <end position="22"/>
    </location>
</feature>
<dbReference type="GO" id="GO:0009277">
    <property type="term" value="C:fungal-type cell wall"/>
    <property type="evidence" value="ECO:0007669"/>
    <property type="project" value="TreeGrafter"/>
</dbReference>
<evidence type="ECO:0000313" key="7">
    <source>
        <dbReference type="Proteomes" id="UP000015241"/>
    </source>
</evidence>
<dbReference type="Proteomes" id="UP000015241">
    <property type="component" value="Unassembled WGS sequence"/>
</dbReference>
<proteinExistence type="predicted"/>
<evidence type="ECO:0000256" key="2">
    <source>
        <dbReference type="ARBA" id="ARBA00022801"/>
    </source>
</evidence>
<dbReference type="GO" id="GO:0004553">
    <property type="term" value="F:hydrolase activity, hydrolyzing O-glycosyl compounds"/>
    <property type="evidence" value="ECO:0007669"/>
    <property type="project" value="InterPro"/>
</dbReference>
<dbReference type="PROSITE" id="PS51762">
    <property type="entry name" value="GH16_2"/>
    <property type="match status" value="1"/>
</dbReference>
<dbReference type="InterPro" id="IPR000757">
    <property type="entry name" value="Beta-glucanase-like"/>
</dbReference>
<dbReference type="OrthoDB" id="4781at2759"/>
<evidence type="ECO:0000256" key="3">
    <source>
        <dbReference type="ARBA" id="ARBA00023295"/>
    </source>
</evidence>
<keyword evidence="2" id="KW-0378">Hydrolase</keyword>
<dbReference type="PANTHER" id="PTHR10963">
    <property type="entry name" value="GLYCOSYL HYDROLASE-RELATED"/>
    <property type="match status" value="1"/>
</dbReference>
<dbReference type="Gene3D" id="2.60.120.200">
    <property type="match status" value="1"/>
</dbReference>
<feature type="chain" id="PRO_5004550091" description="GH16 domain-containing protein" evidence="4">
    <location>
        <begin position="23"/>
        <end position="265"/>
    </location>
</feature>
<dbReference type="HOGENOM" id="CLU_090399_0_0_1"/>
<organism evidence="6 7">
    <name type="scientific">Fomitopsis schrenkii</name>
    <name type="common">Brown rot fungus</name>
    <dbReference type="NCBI Taxonomy" id="2126942"/>
    <lineage>
        <taxon>Eukaryota</taxon>
        <taxon>Fungi</taxon>
        <taxon>Dikarya</taxon>
        <taxon>Basidiomycota</taxon>
        <taxon>Agaricomycotina</taxon>
        <taxon>Agaricomycetes</taxon>
        <taxon>Polyporales</taxon>
        <taxon>Fomitopsis</taxon>
    </lineage>
</organism>